<dbReference type="AlphaFoldDB" id="A0A0S4QMX6"/>
<feature type="domain" description="Acyl-CoA dehydrogenase/oxidase N-terminal" evidence="7">
    <location>
        <begin position="6"/>
        <end position="113"/>
    </location>
</feature>
<protein>
    <recommendedName>
        <fullName evidence="10">Acyl-CoA dehydrogenase</fullName>
    </recommendedName>
</protein>
<keyword evidence="3" id="KW-0285">Flavoprotein</keyword>
<feature type="domain" description="Acyl-CoA dehydrogenase/oxidase C-terminal" evidence="6">
    <location>
        <begin position="193"/>
        <end position="349"/>
    </location>
</feature>
<dbReference type="SUPFAM" id="SSF47203">
    <property type="entry name" value="Acyl-CoA dehydrogenase C-terminal domain-like"/>
    <property type="match status" value="1"/>
</dbReference>
<evidence type="ECO:0000313" key="9">
    <source>
        <dbReference type="Proteomes" id="UP000198802"/>
    </source>
</evidence>
<dbReference type="Pfam" id="PF00441">
    <property type="entry name" value="Acyl-CoA_dh_1"/>
    <property type="match status" value="1"/>
</dbReference>
<dbReference type="Pfam" id="PF02771">
    <property type="entry name" value="Acyl-CoA_dh_N"/>
    <property type="match status" value="1"/>
</dbReference>
<evidence type="ECO:0000259" key="7">
    <source>
        <dbReference type="Pfam" id="PF02771"/>
    </source>
</evidence>
<dbReference type="InterPro" id="IPR013786">
    <property type="entry name" value="AcylCoA_DH/ox_N"/>
</dbReference>
<evidence type="ECO:0000256" key="4">
    <source>
        <dbReference type="ARBA" id="ARBA00022827"/>
    </source>
</evidence>
<evidence type="ECO:0000256" key="1">
    <source>
        <dbReference type="ARBA" id="ARBA00001974"/>
    </source>
</evidence>
<comment type="similarity">
    <text evidence="2">Belongs to the acyl-CoA dehydrogenase family.</text>
</comment>
<accession>A0A0S4QMX6</accession>
<dbReference type="InterPro" id="IPR037069">
    <property type="entry name" value="AcylCoA_DH/ox_N_sf"/>
</dbReference>
<dbReference type="GO" id="GO:0003995">
    <property type="term" value="F:acyl-CoA dehydrogenase activity"/>
    <property type="evidence" value="ECO:0007669"/>
    <property type="project" value="TreeGrafter"/>
</dbReference>
<evidence type="ECO:0000256" key="2">
    <source>
        <dbReference type="ARBA" id="ARBA00009347"/>
    </source>
</evidence>
<dbReference type="InterPro" id="IPR036250">
    <property type="entry name" value="AcylCo_DH-like_C"/>
</dbReference>
<dbReference type="SUPFAM" id="SSF56645">
    <property type="entry name" value="Acyl-CoA dehydrogenase NM domain-like"/>
    <property type="match status" value="1"/>
</dbReference>
<keyword evidence="4" id="KW-0274">FAD</keyword>
<sequence length="355" mass="36424">MRFSLSPEQGAFAAALDDLLTASDVPGAHRAWAGGDTAPGIALWERLAKLGVTALAIGPEHGGLGGSPLDLAVAFERLGYHAVPGPWVETVALAPVLLRTTADERLLPEIADGAARVTFALPPTAPYALDCDVTTHAYLVDSVDRVDRVDRVADRALLRGRPGEALRSVDPARRLHVLTGGAPIAGLSGGTVRAGLDRAALAAAAILVGAGERLLAESVQYVGARRQFGRAIGEYQAVKHALADVRVGLDFARPLLHGAALELAADTTGGAGAGVATAADSATAAREVSAAKVLASTAALRAARTALQVHGAIGYTLECDLSIWVLGVRALVGAWGTPADHRARVLRSLMAQTGA</sequence>
<evidence type="ECO:0000259" key="6">
    <source>
        <dbReference type="Pfam" id="PF00441"/>
    </source>
</evidence>
<dbReference type="InterPro" id="IPR009075">
    <property type="entry name" value="AcylCo_DH/oxidase_C"/>
</dbReference>
<evidence type="ECO:0000256" key="5">
    <source>
        <dbReference type="ARBA" id="ARBA00023002"/>
    </source>
</evidence>
<evidence type="ECO:0000256" key="3">
    <source>
        <dbReference type="ARBA" id="ARBA00022630"/>
    </source>
</evidence>
<name>A0A0S4QMX6_9ACTN</name>
<dbReference type="GO" id="GO:0005737">
    <property type="term" value="C:cytoplasm"/>
    <property type="evidence" value="ECO:0007669"/>
    <property type="project" value="TreeGrafter"/>
</dbReference>
<dbReference type="RefSeq" id="WP_091277417.1">
    <property type="nucleotide sequence ID" value="NZ_FAOZ01000008.1"/>
</dbReference>
<proteinExistence type="inferred from homology"/>
<dbReference type="GO" id="GO:0050660">
    <property type="term" value="F:flavin adenine dinucleotide binding"/>
    <property type="evidence" value="ECO:0007669"/>
    <property type="project" value="InterPro"/>
</dbReference>
<dbReference type="Proteomes" id="UP000198802">
    <property type="component" value="Unassembled WGS sequence"/>
</dbReference>
<dbReference type="EMBL" id="FAOZ01000008">
    <property type="protein sequence ID" value="CUU56724.1"/>
    <property type="molecule type" value="Genomic_DNA"/>
</dbReference>
<organism evidence="8 9">
    <name type="scientific">Parafrankia irregularis</name>
    <dbReference type="NCBI Taxonomy" id="795642"/>
    <lineage>
        <taxon>Bacteria</taxon>
        <taxon>Bacillati</taxon>
        <taxon>Actinomycetota</taxon>
        <taxon>Actinomycetes</taxon>
        <taxon>Frankiales</taxon>
        <taxon>Frankiaceae</taxon>
        <taxon>Parafrankia</taxon>
    </lineage>
</organism>
<dbReference type="PANTHER" id="PTHR48083">
    <property type="entry name" value="MEDIUM-CHAIN SPECIFIC ACYL-COA DEHYDROGENASE, MITOCHONDRIAL-RELATED"/>
    <property type="match status" value="1"/>
</dbReference>
<keyword evidence="5" id="KW-0560">Oxidoreductase</keyword>
<gene>
    <name evidence="8" type="ORF">Ga0074812_108252</name>
</gene>
<dbReference type="Gene3D" id="1.10.540.10">
    <property type="entry name" value="Acyl-CoA dehydrogenase/oxidase, N-terminal domain"/>
    <property type="match status" value="1"/>
</dbReference>
<evidence type="ECO:0008006" key="10">
    <source>
        <dbReference type="Google" id="ProtNLM"/>
    </source>
</evidence>
<dbReference type="InterPro" id="IPR009100">
    <property type="entry name" value="AcylCoA_DH/oxidase_NM_dom_sf"/>
</dbReference>
<comment type="cofactor">
    <cofactor evidence="1">
        <name>FAD</name>
        <dbReference type="ChEBI" id="CHEBI:57692"/>
    </cofactor>
</comment>
<keyword evidence="9" id="KW-1185">Reference proteome</keyword>
<dbReference type="Gene3D" id="1.20.140.10">
    <property type="entry name" value="Butyryl-CoA Dehydrogenase, subunit A, domain 3"/>
    <property type="match status" value="1"/>
</dbReference>
<reference evidence="9" key="1">
    <citation type="submission" date="2015-11" db="EMBL/GenBank/DDBJ databases">
        <authorList>
            <person name="Varghese N."/>
        </authorList>
    </citation>
    <scope>NUCLEOTIDE SEQUENCE [LARGE SCALE GENOMIC DNA]</scope>
    <source>
        <strain evidence="9">DSM 45899</strain>
    </source>
</reference>
<dbReference type="InterPro" id="IPR050741">
    <property type="entry name" value="Acyl-CoA_dehydrogenase"/>
</dbReference>
<dbReference type="GO" id="GO:0033539">
    <property type="term" value="P:fatty acid beta-oxidation using acyl-CoA dehydrogenase"/>
    <property type="evidence" value="ECO:0007669"/>
    <property type="project" value="TreeGrafter"/>
</dbReference>
<dbReference type="PANTHER" id="PTHR48083:SF2">
    <property type="entry name" value="MEDIUM-CHAIN SPECIFIC ACYL-COA DEHYDROGENASE, MITOCHONDRIAL"/>
    <property type="match status" value="1"/>
</dbReference>
<evidence type="ECO:0000313" key="8">
    <source>
        <dbReference type="EMBL" id="CUU56724.1"/>
    </source>
</evidence>